<evidence type="ECO:0000256" key="1">
    <source>
        <dbReference type="SAM" id="Phobius"/>
    </source>
</evidence>
<feature type="non-terminal residue" evidence="2">
    <location>
        <position position="157"/>
    </location>
</feature>
<protein>
    <submittedName>
        <fullName evidence="2">Uncharacterized protein</fullName>
    </submittedName>
</protein>
<name>A0AAV5T5Y6_9BILA</name>
<feature type="transmembrane region" description="Helical" evidence="1">
    <location>
        <begin position="107"/>
        <end position="127"/>
    </location>
</feature>
<organism evidence="2 3">
    <name type="scientific">Pristionchus entomophagus</name>
    <dbReference type="NCBI Taxonomy" id="358040"/>
    <lineage>
        <taxon>Eukaryota</taxon>
        <taxon>Metazoa</taxon>
        <taxon>Ecdysozoa</taxon>
        <taxon>Nematoda</taxon>
        <taxon>Chromadorea</taxon>
        <taxon>Rhabditida</taxon>
        <taxon>Rhabditina</taxon>
        <taxon>Diplogasteromorpha</taxon>
        <taxon>Diplogasteroidea</taxon>
        <taxon>Neodiplogasteridae</taxon>
        <taxon>Pristionchus</taxon>
    </lineage>
</organism>
<evidence type="ECO:0000313" key="3">
    <source>
        <dbReference type="Proteomes" id="UP001432027"/>
    </source>
</evidence>
<evidence type="ECO:0000313" key="2">
    <source>
        <dbReference type="EMBL" id="GMS90987.1"/>
    </source>
</evidence>
<keyword evidence="1" id="KW-0472">Membrane</keyword>
<keyword evidence="3" id="KW-1185">Reference proteome</keyword>
<accession>A0AAV5T5Y6</accession>
<dbReference type="EMBL" id="BTSX01000003">
    <property type="protein sequence ID" value="GMS90987.1"/>
    <property type="molecule type" value="Genomic_DNA"/>
</dbReference>
<feature type="non-terminal residue" evidence="2">
    <location>
        <position position="1"/>
    </location>
</feature>
<dbReference type="Proteomes" id="UP001432027">
    <property type="component" value="Unassembled WGS sequence"/>
</dbReference>
<reference evidence="2" key="1">
    <citation type="submission" date="2023-10" db="EMBL/GenBank/DDBJ databases">
        <title>Genome assembly of Pristionchus species.</title>
        <authorList>
            <person name="Yoshida K."/>
            <person name="Sommer R.J."/>
        </authorList>
    </citation>
    <scope>NUCLEOTIDE SEQUENCE</scope>
    <source>
        <strain evidence="2">RS0144</strain>
    </source>
</reference>
<proteinExistence type="predicted"/>
<feature type="transmembrane region" description="Helical" evidence="1">
    <location>
        <begin position="133"/>
        <end position="156"/>
    </location>
</feature>
<comment type="caution">
    <text evidence="2">The sequence shown here is derived from an EMBL/GenBank/DDBJ whole genome shotgun (WGS) entry which is preliminary data.</text>
</comment>
<keyword evidence="1" id="KW-1133">Transmembrane helix</keyword>
<gene>
    <name evidence="2" type="ORF">PENTCL1PPCAC_13162</name>
</gene>
<sequence length="157" mass="17650">ALESSRILRVVSPSIVPAQLLQSSDVSLGEECGPRQANVMCVHENMLSEHVRVARVIVLPSYISAALSIDNEEGSTLSILEVGIQLTHLSVIEWNGESLLRFFMQSLSSICIFLILLLHFISLLLLSSLLFHFLFFFFLLLLIRWTHGCLILFLLLI</sequence>
<keyword evidence="1" id="KW-0812">Transmembrane</keyword>
<dbReference type="AlphaFoldDB" id="A0AAV5T5Y6"/>